<name>A0AC61RTD1_9FIRM</name>
<gene>
    <name evidence="1" type="ORF">E5329_16595</name>
</gene>
<evidence type="ECO:0000313" key="1">
    <source>
        <dbReference type="EMBL" id="TGY95094.1"/>
    </source>
</evidence>
<sequence>MKKKMKKLAAAALAGCMALSLAACGNGADSNSNSNAGANEGRDGTSGALTVWYHDYSFEDSVVGVIEAFNEKYPEIEVDYEIKADGDYDKLLKTAIQSGEGPDLFWTNGTATSTLPDLVENQALADLKDDVDFSFIPDSAMELVEVDGGVYAVPWMTMDTRTCYYNKAMFEENGWKIPGTFSEFEALLAEIKGKGITPLSQAYDSWCMLFAYEPILAAYDPEYSAELQDYSVKAKEYGAFKPSGRPDSGIYFRHIHVMPDFPEILPHNTCGLGGIGQAGRLQ</sequence>
<comment type="caution">
    <text evidence="1">The sequence shown here is derived from an EMBL/GenBank/DDBJ whole genome shotgun (WGS) entry which is preliminary data.</text>
</comment>
<keyword evidence="2" id="KW-1185">Reference proteome</keyword>
<dbReference type="EMBL" id="SRYA01000035">
    <property type="protein sequence ID" value="TGY95094.1"/>
    <property type="molecule type" value="Genomic_DNA"/>
</dbReference>
<reference evidence="1" key="1">
    <citation type="submission" date="2019-04" db="EMBL/GenBank/DDBJ databases">
        <title>Microbes associate with the intestines of laboratory mice.</title>
        <authorList>
            <person name="Navarre W."/>
            <person name="Wong E."/>
            <person name="Huang K."/>
            <person name="Tropini C."/>
            <person name="Ng K."/>
            <person name="Yu B."/>
        </authorList>
    </citation>
    <scope>NUCLEOTIDE SEQUENCE</scope>
    <source>
        <strain evidence="1">NM01_1-7b</strain>
    </source>
</reference>
<accession>A0AC61RTD1</accession>
<organism evidence="1 2">
    <name type="scientific">Petralouisia muris</name>
    <dbReference type="NCBI Taxonomy" id="3032872"/>
    <lineage>
        <taxon>Bacteria</taxon>
        <taxon>Bacillati</taxon>
        <taxon>Bacillota</taxon>
        <taxon>Clostridia</taxon>
        <taxon>Lachnospirales</taxon>
        <taxon>Lachnospiraceae</taxon>
        <taxon>Petralouisia</taxon>
    </lineage>
</organism>
<proteinExistence type="predicted"/>
<evidence type="ECO:0000313" key="2">
    <source>
        <dbReference type="Proteomes" id="UP000304953"/>
    </source>
</evidence>
<dbReference type="Proteomes" id="UP000304953">
    <property type="component" value="Unassembled WGS sequence"/>
</dbReference>
<protein>
    <submittedName>
        <fullName evidence="1">Extracellular solute-binding protein</fullName>
    </submittedName>
</protein>